<keyword evidence="2" id="KW-1185">Reference proteome</keyword>
<protein>
    <submittedName>
        <fullName evidence="1">Uncharacterized protein</fullName>
    </submittedName>
</protein>
<organism evidence="1 2">
    <name type="scientific">Musa balbisiana</name>
    <name type="common">Banana</name>
    <dbReference type="NCBI Taxonomy" id="52838"/>
    <lineage>
        <taxon>Eukaryota</taxon>
        <taxon>Viridiplantae</taxon>
        <taxon>Streptophyta</taxon>
        <taxon>Embryophyta</taxon>
        <taxon>Tracheophyta</taxon>
        <taxon>Spermatophyta</taxon>
        <taxon>Magnoliopsida</taxon>
        <taxon>Liliopsida</taxon>
        <taxon>Zingiberales</taxon>
        <taxon>Musaceae</taxon>
        <taxon>Musa</taxon>
    </lineage>
</organism>
<gene>
    <name evidence="1" type="ORF">C4D60_Mb05t25870</name>
</gene>
<evidence type="ECO:0000313" key="2">
    <source>
        <dbReference type="Proteomes" id="UP000317650"/>
    </source>
</evidence>
<evidence type="ECO:0000313" key="1">
    <source>
        <dbReference type="EMBL" id="THU67553.1"/>
    </source>
</evidence>
<sequence length="63" mass="7038">MSLELDIQIGIVRELQEHVHHVSGDESLPLALPTLVVLVQHVLQEPVKLFAYLLHPPDVALQV</sequence>
<name>A0A4S8JYY5_MUSBA</name>
<dbReference type="EMBL" id="PYDT01000003">
    <property type="protein sequence ID" value="THU67553.1"/>
    <property type="molecule type" value="Genomic_DNA"/>
</dbReference>
<dbReference type="Proteomes" id="UP000317650">
    <property type="component" value="Chromosome 5"/>
</dbReference>
<proteinExistence type="predicted"/>
<dbReference type="AlphaFoldDB" id="A0A4S8JYY5"/>
<comment type="caution">
    <text evidence="1">The sequence shown here is derived from an EMBL/GenBank/DDBJ whole genome shotgun (WGS) entry which is preliminary data.</text>
</comment>
<reference evidence="1 2" key="1">
    <citation type="journal article" date="2019" name="Nat. Plants">
        <title>Genome sequencing of Musa balbisiana reveals subgenome evolution and function divergence in polyploid bananas.</title>
        <authorList>
            <person name="Yao X."/>
        </authorList>
    </citation>
    <scope>NUCLEOTIDE SEQUENCE [LARGE SCALE GENOMIC DNA]</scope>
    <source>
        <strain evidence="2">cv. DH-PKW</strain>
        <tissue evidence="1">Leaves</tissue>
    </source>
</reference>
<accession>A0A4S8JYY5</accession>